<protein>
    <submittedName>
        <fullName evidence="3">Beta-lactamase</fullName>
    </submittedName>
</protein>
<dbReference type="Pfam" id="PF00144">
    <property type="entry name" value="Beta-lactamase"/>
    <property type="match status" value="1"/>
</dbReference>
<feature type="signal peptide" evidence="1">
    <location>
        <begin position="1"/>
        <end position="17"/>
    </location>
</feature>
<evidence type="ECO:0000259" key="2">
    <source>
        <dbReference type="Pfam" id="PF00144"/>
    </source>
</evidence>
<dbReference type="InterPro" id="IPR001466">
    <property type="entry name" value="Beta-lactam-related"/>
</dbReference>
<evidence type="ECO:0000256" key="1">
    <source>
        <dbReference type="SAM" id="SignalP"/>
    </source>
</evidence>
<proteinExistence type="predicted"/>
<keyword evidence="4" id="KW-1185">Reference proteome</keyword>
<sequence length="259" mass="27187">MLAAGLVLTLSAAPARAEPTVRSCAAPTAAAAGFERATPSEVAMDTAATQRAVDFASSRLRTNVQIFRNNCLVGSGPFNDVTGNTPWHLWSSTKSVVSMLAGVAVTQGRLDVDAPIGRYLPAGEGDDAHRAITVRSLLTQSSGLDQGIVAEGLTSGLGLAVDAPGQALQLPFTRPGEFQYSQLGPDLLAYVIQNAVGEDLQVFAQRELFDPIGIAANDYYWARDRTGHTFGFALLYLPPNDFARLGCSCLRTGSGTGVG</sequence>
<reference evidence="4" key="1">
    <citation type="submission" date="2017-06" db="EMBL/GenBank/DDBJ databases">
        <authorList>
            <person name="Varghese N."/>
            <person name="Submissions S."/>
        </authorList>
    </citation>
    <scope>NUCLEOTIDE SEQUENCE [LARGE SCALE GENOMIC DNA]</scope>
    <source>
        <strain evidence="4">JCM 23211</strain>
    </source>
</reference>
<evidence type="ECO:0000313" key="3">
    <source>
        <dbReference type="EMBL" id="SNT26190.1"/>
    </source>
</evidence>
<dbReference type="Proteomes" id="UP000198327">
    <property type="component" value="Unassembled WGS sequence"/>
</dbReference>
<feature type="domain" description="Beta-lactamase-related" evidence="2">
    <location>
        <begin position="80"/>
        <end position="216"/>
    </location>
</feature>
<accession>A0A239L7D5</accession>
<dbReference type="SUPFAM" id="SSF56601">
    <property type="entry name" value="beta-lactamase/transpeptidase-like"/>
    <property type="match status" value="1"/>
</dbReference>
<organism evidence="3 4">
    <name type="scientific">Rhodococcoides kyotonense</name>
    <dbReference type="NCBI Taxonomy" id="398843"/>
    <lineage>
        <taxon>Bacteria</taxon>
        <taxon>Bacillati</taxon>
        <taxon>Actinomycetota</taxon>
        <taxon>Actinomycetes</taxon>
        <taxon>Mycobacteriales</taxon>
        <taxon>Nocardiaceae</taxon>
        <taxon>Rhodococcoides</taxon>
    </lineage>
</organism>
<dbReference type="InterPro" id="IPR050789">
    <property type="entry name" value="Diverse_Enzym_Activities"/>
</dbReference>
<evidence type="ECO:0000313" key="4">
    <source>
        <dbReference type="Proteomes" id="UP000198327"/>
    </source>
</evidence>
<gene>
    <name evidence="3" type="ORF">SAMN05421642_11284</name>
</gene>
<dbReference type="Gene3D" id="3.40.710.10">
    <property type="entry name" value="DD-peptidase/beta-lactamase superfamily"/>
    <property type="match status" value="1"/>
</dbReference>
<keyword evidence="1" id="KW-0732">Signal</keyword>
<name>A0A239L7D5_9NOCA</name>
<dbReference type="PANTHER" id="PTHR43283">
    <property type="entry name" value="BETA-LACTAMASE-RELATED"/>
    <property type="match status" value="1"/>
</dbReference>
<dbReference type="EMBL" id="FZOW01000012">
    <property type="protein sequence ID" value="SNT26190.1"/>
    <property type="molecule type" value="Genomic_DNA"/>
</dbReference>
<feature type="chain" id="PRO_5038443340" evidence="1">
    <location>
        <begin position="18"/>
        <end position="259"/>
    </location>
</feature>
<dbReference type="InterPro" id="IPR012338">
    <property type="entry name" value="Beta-lactam/transpept-like"/>
</dbReference>
<dbReference type="AlphaFoldDB" id="A0A239L7D5"/>